<name>A0A0C9W983_9AGAM</name>
<proteinExistence type="predicted"/>
<reference evidence="1 2" key="1">
    <citation type="submission" date="2014-04" db="EMBL/GenBank/DDBJ databases">
        <title>Evolutionary Origins and Diversification of the Mycorrhizal Mutualists.</title>
        <authorList>
            <consortium name="DOE Joint Genome Institute"/>
            <consortium name="Mycorrhizal Genomics Consortium"/>
            <person name="Kohler A."/>
            <person name="Kuo A."/>
            <person name="Nagy L.G."/>
            <person name="Floudas D."/>
            <person name="Copeland A."/>
            <person name="Barry K.W."/>
            <person name="Cichocki N."/>
            <person name="Veneault-Fourrey C."/>
            <person name="LaButti K."/>
            <person name="Lindquist E.A."/>
            <person name="Lipzen A."/>
            <person name="Lundell T."/>
            <person name="Morin E."/>
            <person name="Murat C."/>
            <person name="Riley R."/>
            <person name="Ohm R."/>
            <person name="Sun H."/>
            <person name="Tunlid A."/>
            <person name="Henrissat B."/>
            <person name="Grigoriev I.V."/>
            <person name="Hibbett D.S."/>
            <person name="Martin F."/>
        </authorList>
    </citation>
    <scope>NUCLEOTIDE SEQUENCE [LARGE SCALE GENOMIC DNA]</scope>
    <source>
        <strain evidence="1 2">MD-312</strain>
    </source>
</reference>
<dbReference type="Proteomes" id="UP000053820">
    <property type="component" value="Unassembled WGS sequence"/>
</dbReference>
<evidence type="ECO:0000313" key="2">
    <source>
        <dbReference type="Proteomes" id="UP000053820"/>
    </source>
</evidence>
<protein>
    <submittedName>
        <fullName evidence="1">Uncharacterized protein</fullName>
    </submittedName>
</protein>
<dbReference type="HOGENOM" id="CLU_2873907_0_0_1"/>
<sequence>MDPQLTSLLKVVSAFQELLRLTPFNRDTSARTSQTMDSFFTIAVPSSSEVSSETQLPQVPVDEEQSGGNFYCVIA</sequence>
<organism evidence="1 2">
    <name type="scientific">Hydnomerulius pinastri MD-312</name>
    <dbReference type="NCBI Taxonomy" id="994086"/>
    <lineage>
        <taxon>Eukaryota</taxon>
        <taxon>Fungi</taxon>
        <taxon>Dikarya</taxon>
        <taxon>Basidiomycota</taxon>
        <taxon>Agaricomycotina</taxon>
        <taxon>Agaricomycetes</taxon>
        <taxon>Agaricomycetidae</taxon>
        <taxon>Boletales</taxon>
        <taxon>Boletales incertae sedis</taxon>
        <taxon>Leucogyrophana</taxon>
    </lineage>
</organism>
<dbReference type="OrthoDB" id="10454232at2759"/>
<dbReference type="EMBL" id="KN839847">
    <property type="protein sequence ID" value="KIJ64238.1"/>
    <property type="molecule type" value="Genomic_DNA"/>
</dbReference>
<dbReference type="AlphaFoldDB" id="A0A0C9W983"/>
<accession>A0A0C9W983</accession>
<evidence type="ECO:0000313" key="1">
    <source>
        <dbReference type="EMBL" id="KIJ64238.1"/>
    </source>
</evidence>
<gene>
    <name evidence="1" type="ORF">HYDPIDRAFT_112198</name>
</gene>
<keyword evidence="2" id="KW-1185">Reference proteome</keyword>